<protein>
    <recommendedName>
        <fullName evidence="2">Dienelactone hydrolase domain-containing protein</fullName>
    </recommendedName>
</protein>
<dbReference type="InterPro" id="IPR002925">
    <property type="entry name" value="Dienelactn_hydro"/>
</dbReference>
<comment type="caution">
    <text evidence="3">The sequence shown here is derived from an EMBL/GenBank/DDBJ whole genome shotgun (WGS) entry which is preliminary data.</text>
</comment>
<sequence length="270" mass="29644">MNQLQLALMFRIMAFKIVILCLVAASNIVLPVFDAHAASDVMPKPTTVHFSASDDTTQLRAELFKPKGEKRFPAVVMLHGCTGIAPFADRYRQWAEDMQQWGYVALLVDSHGPRGLKDCRSGTRNVVQERVEDAYRALRYLQAQPFIRGSHISVIGWSNGGTVLLRALDQGKPQAAKRPTPIFRAAIAFYPKCFGNESFRTPLLMLMGAEDYRAPAAPCTALTQAAQARGESVVIEVYEGAGHGFDSNTTAGGAPKKAVQQFLAKYLGQR</sequence>
<evidence type="ECO:0000313" key="3">
    <source>
        <dbReference type="EMBL" id="ETW93115.1"/>
    </source>
</evidence>
<organism evidence="3 4">
    <name type="scientific">Entotheonella factor</name>
    <dbReference type="NCBI Taxonomy" id="1429438"/>
    <lineage>
        <taxon>Bacteria</taxon>
        <taxon>Pseudomonadati</taxon>
        <taxon>Nitrospinota/Tectimicrobiota group</taxon>
        <taxon>Candidatus Tectimicrobiota</taxon>
        <taxon>Candidatus Entotheonellia</taxon>
        <taxon>Candidatus Entotheonellales</taxon>
        <taxon>Candidatus Entotheonellaceae</taxon>
        <taxon>Candidatus Entotheonella</taxon>
    </lineage>
</organism>
<dbReference type="InterPro" id="IPR050261">
    <property type="entry name" value="FrsA_esterase"/>
</dbReference>
<proteinExistence type="predicted"/>
<evidence type="ECO:0000259" key="2">
    <source>
        <dbReference type="Pfam" id="PF01738"/>
    </source>
</evidence>
<evidence type="ECO:0000256" key="1">
    <source>
        <dbReference type="ARBA" id="ARBA00022801"/>
    </source>
</evidence>
<keyword evidence="1" id="KW-0378">Hydrolase</keyword>
<evidence type="ECO:0000313" key="4">
    <source>
        <dbReference type="Proteomes" id="UP000019141"/>
    </source>
</evidence>
<gene>
    <name evidence="3" type="ORF">ETSY1_40660</name>
</gene>
<dbReference type="SUPFAM" id="SSF53474">
    <property type="entry name" value="alpha/beta-Hydrolases"/>
    <property type="match status" value="1"/>
</dbReference>
<name>W4L5Z4_ENTF1</name>
<dbReference type="PANTHER" id="PTHR22946:SF9">
    <property type="entry name" value="POLYKETIDE TRANSFERASE AF380"/>
    <property type="match status" value="1"/>
</dbReference>
<reference evidence="3 4" key="1">
    <citation type="journal article" date="2014" name="Nature">
        <title>An environmental bacterial taxon with a large and distinct metabolic repertoire.</title>
        <authorList>
            <person name="Wilson M.C."/>
            <person name="Mori T."/>
            <person name="Ruckert C."/>
            <person name="Uria A.R."/>
            <person name="Helf M.J."/>
            <person name="Takada K."/>
            <person name="Gernert C."/>
            <person name="Steffens U.A."/>
            <person name="Heycke N."/>
            <person name="Schmitt S."/>
            <person name="Rinke C."/>
            <person name="Helfrich E.J."/>
            <person name="Brachmann A.O."/>
            <person name="Gurgui C."/>
            <person name="Wakimoto T."/>
            <person name="Kracht M."/>
            <person name="Crusemann M."/>
            <person name="Hentschel U."/>
            <person name="Abe I."/>
            <person name="Matsunaga S."/>
            <person name="Kalinowski J."/>
            <person name="Takeyama H."/>
            <person name="Piel J."/>
        </authorList>
    </citation>
    <scope>NUCLEOTIDE SEQUENCE [LARGE SCALE GENOMIC DNA]</scope>
    <source>
        <strain evidence="4">TSY1</strain>
    </source>
</reference>
<accession>W4L5Z4</accession>
<feature type="domain" description="Dienelactone hydrolase" evidence="2">
    <location>
        <begin position="60"/>
        <end position="261"/>
    </location>
</feature>
<dbReference type="AlphaFoldDB" id="W4L5Z4"/>
<dbReference type="PANTHER" id="PTHR22946">
    <property type="entry name" value="DIENELACTONE HYDROLASE DOMAIN-CONTAINING PROTEIN-RELATED"/>
    <property type="match status" value="1"/>
</dbReference>
<keyword evidence="4" id="KW-1185">Reference proteome</keyword>
<dbReference type="InterPro" id="IPR029058">
    <property type="entry name" value="AB_hydrolase_fold"/>
</dbReference>
<dbReference type="EMBL" id="AZHW01001304">
    <property type="protein sequence ID" value="ETW93115.1"/>
    <property type="molecule type" value="Genomic_DNA"/>
</dbReference>
<dbReference type="HOGENOM" id="CLU_064072_0_0_7"/>
<dbReference type="GO" id="GO:0052689">
    <property type="term" value="F:carboxylic ester hydrolase activity"/>
    <property type="evidence" value="ECO:0007669"/>
    <property type="project" value="UniProtKB-ARBA"/>
</dbReference>
<dbReference type="Proteomes" id="UP000019141">
    <property type="component" value="Unassembled WGS sequence"/>
</dbReference>
<dbReference type="Pfam" id="PF01738">
    <property type="entry name" value="DLH"/>
    <property type="match status" value="1"/>
</dbReference>
<dbReference type="Gene3D" id="3.40.50.1820">
    <property type="entry name" value="alpha/beta hydrolase"/>
    <property type="match status" value="1"/>
</dbReference>